<dbReference type="Proteomes" id="UP000442619">
    <property type="component" value="Unassembled WGS sequence"/>
</dbReference>
<evidence type="ECO:0000259" key="2">
    <source>
        <dbReference type="PROSITE" id="PS50887"/>
    </source>
</evidence>
<dbReference type="GO" id="GO:0052621">
    <property type="term" value="F:diguanylate cyclase activity"/>
    <property type="evidence" value="ECO:0007669"/>
    <property type="project" value="TreeGrafter"/>
</dbReference>
<evidence type="ECO:0000313" key="4">
    <source>
        <dbReference type="Proteomes" id="UP000442619"/>
    </source>
</evidence>
<feature type="transmembrane region" description="Helical" evidence="1">
    <location>
        <begin position="201"/>
        <end position="225"/>
    </location>
</feature>
<dbReference type="PROSITE" id="PS50887">
    <property type="entry name" value="GGDEF"/>
    <property type="match status" value="1"/>
</dbReference>
<protein>
    <submittedName>
        <fullName evidence="3">GGDEF domain-containing protein</fullName>
    </submittedName>
</protein>
<accession>A0A844FUE3</accession>
<dbReference type="EMBL" id="VUNM01000009">
    <property type="protein sequence ID" value="MST89042.1"/>
    <property type="molecule type" value="Genomic_DNA"/>
</dbReference>
<dbReference type="SUPFAM" id="SSF55073">
    <property type="entry name" value="Nucleotide cyclase"/>
    <property type="match status" value="1"/>
</dbReference>
<feature type="transmembrane region" description="Helical" evidence="1">
    <location>
        <begin position="294"/>
        <end position="312"/>
    </location>
</feature>
<organism evidence="3 4">
    <name type="scientific">Sharpea porci</name>
    <dbReference type="NCBI Taxonomy" id="2652286"/>
    <lineage>
        <taxon>Bacteria</taxon>
        <taxon>Bacillati</taxon>
        <taxon>Bacillota</taxon>
        <taxon>Erysipelotrichia</taxon>
        <taxon>Erysipelotrichales</taxon>
        <taxon>Coprobacillaceae</taxon>
        <taxon>Sharpea</taxon>
    </lineage>
</organism>
<keyword evidence="1" id="KW-1133">Transmembrane helix</keyword>
<evidence type="ECO:0000256" key="1">
    <source>
        <dbReference type="SAM" id="Phobius"/>
    </source>
</evidence>
<feature type="transmembrane region" description="Helical" evidence="1">
    <location>
        <begin position="353"/>
        <end position="376"/>
    </location>
</feature>
<dbReference type="PANTHER" id="PTHR45138">
    <property type="entry name" value="REGULATORY COMPONENTS OF SENSORY TRANSDUCTION SYSTEM"/>
    <property type="match status" value="1"/>
</dbReference>
<name>A0A844FUE3_9FIRM</name>
<dbReference type="InterPro" id="IPR000160">
    <property type="entry name" value="GGDEF_dom"/>
</dbReference>
<gene>
    <name evidence="3" type="ORF">FYJ79_05565</name>
</gene>
<dbReference type="InterPro" id="IPR050469">
    <property type="entry name" value="Diguanylate_Cyclase"/>
</dbReference>
<feature type="domain" description="GGDEF" evidence="2">
    <location>
        <begin position="404"/>
        <end position="531"/>
    </location>
</feature>
<feature type="transmembrane region" description="Helical" evidence="1">
    <location>
        <begin position="324"/>
        <end position="347"/>
    </location>
</feature>
<dbReference type="InterPro" id="IPR043128">
    <property type="entry name" value="Rev_trsase/Diguanyl_cyclase"/>
</dbReference>
<dbReference type="RefSeq" id="WP_154515279.1">
    <property type="nucleotide sequence ID" value="NZ_VUNM01000009.1"/>
</dbReference>
<feature type="transmembrane region" description="Helical" evidence="1">
    <location>
        <begin position="262"/>
        <end position="282"/>
    </location>
</feature>
<evidence type="ECO:0000313" key="3">
    <source>
        <dbReference type="EMBL" id="MST89042.1"/>
    </source>
</evidence>
<dbReference type="PANTHER" id="PTHR45138:SF9">
    <property type="entry name" value="DIGUANYLATE CYCLASE DGCM-RELATED"/>
    <property type="match status" value="1"/>
</dbReference>
<dbReference type="CDD" id="cd01949">
    <property type="entry name" value="GGDEF"/>
    <property type="match status" value="1"/>
</dbReference>
<reference evidence="3 4" key="1">
    <citation type="submission" date="2019-08" db="EMBL/GenBank/DDBJ databases">
        <title>In-depth cultivation of the pig gut microbiome towards novel bacterial diversity and tailored functional studies.</title>
        <authorList>
            <person name="Wylensek D."/>
            <person name="Hitch T.C.A."/>
            <person name="Clavel T."/>
        </authorList>
    </citation>
    <scope>NUCLEOTIDE SEQUENCE [LARGE SCALE GENOMIC DNA]</scope>
    <source>
        <strain evidence="3 4">CA-Schmier-601-WT-3</strain>
    </source>
</reference>
<feature type="transmembrane region" description="Helical" evidence="1">
    <location>
        <begin position="231"/>
        <end position="250"/>
    </location>
</feature>
<dbReference type="AlphaFoldDB" id="A0A844FUE3"/>
<dbReference type="Gene3D" id="3.30.70.270">
    <property type="match status" value="1"/>
</dbReference>
<dbReference type="SMART" id="SM00267">
    <property type="entry name" value="GGDEF"/>
    <property type="match status" value="1"/>
</dbReference>
<keyword evidence="4" id="KW-1185">Reference proteome</keyword>
<dbReference type="NCBIfam" id="TIGR00254">
    <property type="entry name" value="GGDEF"/>
    <property type="match status" value="1"/>
</dbReference>
<dbReference type="InterPro" id="IPR029787">
    <property type="entry name" value="Nucleotide_cyclase"/>
</dbReference>
<feature type="transmembrane region" description="Helical" evidence="1">
    <location>
        <begin position="7"/>
        <end position="26"/>
    </location>
</feature>
<comment type="caution">
    <text evidence="3">The sequence shown here is derived from an EMBL/GenBank/DDBJ whole genome shotgun (WGS) entry which is preliminary data.</text>
</comment>
<proteinExistence type="predicted"/>
<keyword evidence="1" id="KW-0812">Transmembrane</keyword>
<keyword evidence="1" id="KW-0472">Membrane</keyword>
<feature type="transmembrane region" description="Helical" evidence="1">
    <location>
        <begin position="170"/>
        <end position="189"/>
    </location>
</feature>
<dbReference type="Pfam" id="PF00990">
    <property type="entry name" value="GGDEF"/>
    <property type="match status" value="1"/>
</dbReference>
<sequence length="531" mass="61115">MKRLNQLAVYIILVFFIVLSLFVFVYHKEPTIIAPRSDTTQFTITPNDYSMNIVKDSSTPTGIKKVYFMTMDTINDRNESLSFFVVHEYTRVWIDGDLVFSEQPSAKMPQNHTLGCYWVRIPLVNRDSFKSIVIEEIPVYKSLQNQKLTFYVAGEDDFSNIILKENAPQVLLALSSIIIGIILLLMTFMRYCLHQAKESSALLGIFAILIGIWKMGDTTFLPLVFNKSPRFISFMSLTAFYLSPSALMLYIKYEFKPRLEKYIDYGIFLSNAFILEVSLLQVLQIRDFREQLTMFHIVLAFDVIVVMVNIIDKYRSHKGDRAQNVMLLTFIVCVCGVIMDIVMYYAFNHSVGVLYTLITFLIYIIVNAILSTFLLAHQARIDELTGLMNRSRCNDVVYNTPVVAGDAIMIFDLNDLKYTNDTLGHEAGNQMIKHFAHILSSQLPGMAFLGRYGGDEFLAMIRHCDEEQLHRIAENIAYEVKQYNQNAQFPISYATGYGLADEHTQALLDVFNCADHRMYENKKRIKEEDKK</sequence>